<dbReference type="EMBL" id="JRLX01000002">
    <property type="protein sequence ID" value="KGO87950.1"/>
    <property type="molecule type" value="Genomic_DNA"/>
</dbReference>
<dbReference type="Gene3D" id="2.130.10.130">
    <property type="entry name" value="Integrin alpha, N-terminal"/>
    <property type="match status" value="1"/>
</dbReference>
<organism evidence="1 2">
    <name type="scientific">Flavobacterium rivuli WB 3.3-2 = DSM 21788</name>
    <dbReference type="NCBI Taxonomy" id="1121895"/>
    <lineage>
        <taxon>Bacteria</taxon>
        <taxon>Pseudomonadati</taxon>
        <taxon>Bacteroidota</taxon>
        <taxon>Flavobacteriia</taxon>
        <taxon>Flavobacteriales</taxon>
        <taxon>Flavobacteriaceae</taxon>
        <taxon>Flavobacterium</taxon>
    </lineage>
</organism>
<keyword evidence="2" id="KW-1185">Reference proteome</keyword>
<comment type="caution">
    <text evidence="1">The sequence shown here is derived from an EMBL/GenBank/DDBJ whole genome shotgun (WGS) entry which is preliminary data.</text>
</comment>
<proteinExistence type="predicted"/>
<dbReference type="InterPro" id="IPR028994">
    <property type="entry name" value="Integrin_alpha_N"/>
</dbReference>
<dbReference type="SUPFAM" id="SSF69318">
    <property type="entry name" value="Integrin alpha N-terminal domain"/>
    <property type="match status" value="1"/>
</dbReference>
<dbReference type="AlphaFoldDB" id="A0A0A2MI00"/>
<dbReference type="RefSeq" id="WP_020212415.1">
    <property type="nucleotide sequence ID" value="NZ_JRLX01000002.1"/>
</dbReference>
<name>A0A0A2MI00_9FLAO</name>
<evidence type="ECO:0000313" key="1">
    <source>
        <dbReference type="EMBL" id="KGO87950.1"/>
    </source>
</evidence>
<accession>A0A0A2MI00</accession>
<dbReference type="STRING" id="1121895.GCA_000378485_01281"/>
<dbReference type="eggNOG" id="ENOG5030YWM">
    <property type="taxonomic scope" value="Bacteria"/>
</dbReference>
<protein>
    <submittedName>
        <fullName evidence="1">Uncharacterized protein</fullName>
    </submittedName>
</protein>
<gene>
    <name evidence="1" type="ORF">Q765_02430</name>
</gene>
<evidence type="ECO:0000313" key="2">
    <source>
        <dbReference type="Proteomes" id="UP000030152"/>
    </source>
</evidence>
<dbReference type="Proteomes" id="UP000030152">
    <property type="component" value="Unassembled WGS sequence"/>
</dbReference>
<sequence>MKKRFIIVVTLVFTALFYMQGCSGRYRVNNNRGIVLTAADSLKIVADSLMRISKPIMGYRFKITGDFDGDHKTDVLQEHYTDSLYLKEAAKYYVSTDTMFEYSDVSFLNRYFNRQSFVEWNEKQIKLPGGQLGFHYIENCGDINDDGKDEILIVNQWDDYSSTNTAYIYTFTNGAWLEVYKTPVWEWQFPPTPSGSMIPGLFGNLEYGTTEDGADNAALEKQLKAYKFIKYYPDRSIEFSGRNAIGIFDDDEALQELEEIGDREYIKKHYKAAMINDSLYFSPIKNPSIYYKAIKGASLQDTASYLLPLDDGAYKITTRIFISHPQSPFK</sequence>
<reference evidence="1 2" key="1">
    <citation type="submission" date="2013-09" db="EMBL/GenBank/DDBJ databases">
        <authorList>
            <person name="Zeng Z."/>
            <person name="Chen C."/>
        </authorList>
    </citation>
    <scope>NUCLEOTIDE SEQUENCE [LARGE SCALE GENOMIC DNA]</scope>
    <source>
        <strain evidence="1 2">WB 3.3-2</strain>
    </source>
</reference>
<dbReference type="OrthoDB" id="1365331at2"/>